<evidence type="ECO:0000313" key="1">
    <source>
        <dbReference type="EMBL" id="RKF73021.1"/>
    </source>
</evidence>
<dbReference type="EMBL" id="MCBS01024615">
    <property type="protein sequence ID" value="RKF73021.1"/>
    <property type="molecule type" value="Genomic_DNA"/>
</dbReference>
<dbReference type="AlphaFoldDB" id="A0A420IEQ7"/>
<reference evidence="1 2" key="1">
    <citation type="journal article" date="2018" name="BMC Genomics">
        <title>Comparative genome analyses reveal sequence features reflecting distinct modes of host-adaptation between dicot and monocot powdery mildew.</title>
        <authorList>
            <person name="Wu Y."/>
            <person name="Ma X."/>
            <person name="Pan Z."/>
            <person name="Kale S.D."/>
            <person name="Song Y."/>
            <person name="King H."/>
            <person name="Zhang Q."/>
            <person name="Presley C."/>
            <person name="Deng X."/>
            <person name="Wei C.I."/>
            <person name="Xiao S."/>
        </authorList>
    </citation>
    <scope>NUCLEOTIDE SEQUENCE [LARGE SCALE GENOMIC DNA]</scope>
    <source>
        <strain evidence="1">UMSG1</strain>
    </source>
</reference>
<dbReference type="Proteomes" id="UP000285326">
    <property type="component" value="Unassembled WGS sequence"/>
</dbReference>
<proteinExistence type="predicted"/>
<evidence type="ECO:0000313" key="2">
    <source>
        <dbReference type="Proteomes" id="UP000285326"/>
    </source>
</evidence>
<sequence>MKRSTSPTEDNNLTPFITQSCSTEIEAPPPLEHKERFHRFKNLQTSTPVDPNIPRPIHRITFSPVNAQFLPATPSVCDPQCISRVNSRGEYSTATSSMFQISQQMERFTSTPTERIEGAKEASDSTVMTFFHELVNKGHFGEKLYDASLSYPISTKVREFLQRFWRRFLDWDETIYGG</sequence>
<protein>
    <submittedName>
        <fullName evidence="1">Uncharacterized protein</fullName>
    </submittedName>
</protein>
<dbReference type="PROSITE" id="PS51257">
    <property type="entry name" value="PROKAR_LIPOPROTEIN"/>
    <property type="match status" value="1"/>
</dbReference>
<organism evidence="1 2">
    <name type="scientific">Golovinomyces cichoracearum</name>
    <dbReference type="NCBI Taxonomy" id="62708"/>
    <lineage>
        <taxon>Eukaryota</taxon>
        <taxon>Fungi</taxon>
        <taxon>Dikarya</taxon>
        <taxon>Ascomycota</taxon>
        <taxon>Pezizomycotina</taxon>
        <taxon>Leotiomycetes</taxon>
        <taxon>Erysiphales</taxon>
        <taxon>Erysiphaceae</taxon>
        <taxon>Golovinomyces</taxon>
    </lineage>
</organism>
<comment type="caution">
    <text evidence="1">The sequence shown here is derived from an EMBL/GenBank/DDBJ whole genome shotgun (WGS) entry which is preliminary data.</text>
</comment>
<gene>
    <name evidence="1" type="ORF">GcM1_246192</name>
</gene>
<accession>A0A420IEQ7</accession>
<name>A0A420IEQ7_9PEZI</name>